<accession>W4VJ56</accession>
<dbReference type="EMBL" id="BAVS01000012">
    <property type="protein sequence ID" value="GAE93410.1"/>
    <property type="molecule type" value="Genomic_DNA"/>
</dbReference>
<gene>
    <name evidence="1" type="ORF">JCM21714_2490</name>
</gene>
<dbReference type="Proteomes" id="UP000019102">
    <property type="component" value="Unassembled WGS sequence"/>
</dbReference>
<keyword evidence="2" id="KW-1185">Reference proteome</keyword>
<evidence type="ECO:0000313" key="2">
    <source>
        <dbReference type="Proteomes" id="UP000019102"/>
    </source>
</evidence>
<reference evidence="1 2" key="1">
    <citation type="journal article" date="2014" name="Genome Announc.">
        <title>Draft Genome Sequence of the Boron-Tolerant and Moderately Halotolerant Bacterium Gracilibacillus boraciitolerans JCM 21714T.</title>
        <authorList>
            <person name="Ahmed I."/>
            <person name="Oshima K."/>
            <person name="Suda W."/>
            <person name="Kitamura K."/>
            <person name="Iida T."/>
            <person name="Ohmori Y."/>
            <person name="Fujiwara T."/>
            <person name="Hattori M."/>
            <person name="Ohkuma M."/>
        </authorList>
    </citation>
    <scope>NUCLEOTIDE SEQUENCE [LARGE SCALE GENOMIC DNA]</scope>
    <source>
        <strain evidence="1 2">JCM 21714</strain>
    </source>
</reference>
<evidence type="ECO:0000313" key="1">
    <source>
        <dbReference type="EMBL" id="GAE93410.1"/>
    </source>
</evidence>
<comment type="caution">
    <text evidence="1">The sequence shown here is derived from an EMBL/GenBank/DDBJ whole genome shotgun (WGS) entry which is preliminary data.</text>
</comment>
<proteinExistence type="predicted"/>
<dbReference type="eggNOG" id="ENOG5032R7Y">
    <property type="taxonomic scope" value="Bacteria"/>
</dbReference>
<sequence>MTVQYTNFRGDDYFLHVRQTKKGNPSYYFKKDDPDTTIDEIPEGYEIYEHPNGRVFLTRKSKQKIMDEELDIIKHSMENFSPIRDYKLDVRQKSIYLYTYENPVPYDENPVIVEALSDPKYKSYDAQLCFSLVDKKQGCFKWKESLIREKKTINGSFWKNRQTLRH</sequence>
<organism evidence="1 2">
    <name type="scientific">Gracilibacillus boraciitolerans JCM 21714</name>
    <dbReference type="NCBI Taxonomy" id="1298598"/>
    <lineage>
        <taxon>Bacteria</taxon>
        <taxon>Bacillati</taxon>
        <taxon>Bacillota</taxon>
        <taxon>Bacilli</taxon>
        <taxon>Bacillales</taxon>
        <taxon>Bacillaceae</taxon>
        <taxon>Gracilibacillus</taxon>
    </lineage>
</organism>
<protein>
    <submittedName>
        <fullName evidence="1">Uncharacterized protein</fullName>
    </submittedName>
</protein>
<name>W4VJ56_9BACI</name>
<dbReference type="RefSeq" id="WP_035723663.1">
    <property type="nucleotide sequence ID" value="NZ_BAVS01000012.1"/>
</dbReference>
<dbReference type="AlphaFoldDB" id="W4VJ56"/>